<dbReference type="PANTHER" id="PTHR43861">
    <property type="entry name" value="TRANS-ACONITATE 2-METHYLTRANSFERASE-RELATED"/>
    <property type="match status" value="1"/>
</dbReference>
<protein>
    <submittedName>
        <fullName evidence="2">Ubiquinone/menaquinone biosynthesis C-methylase UbiE</fullName>
    </submittedName>
</protein>
<dbReference type="InterPro" id="IPR029063">
    <property type="entry name" value="SAM-dependent_MTases_sf"/>
</dbReference>
<gene>
    <name evidence="2" type="ORF">BJ997_002819</name>
</gene>
<dbReference type="CDD" id="cd02440">
    <property type="entry name" value="AdoMet_MTases"/>
    <property type="match status" value="1"/>
</dbReference>
<keyword evidence="2" id="KW-0808">Transferase</keyword>
<dbReference type="Proteomes" id="UP000561726">
    <property type="component" value="Unassembled WGS sequence"/>
</dbReference>
<dbReference type="OrthoDB" id="9805171at2"/>
<dbReference type="AlphaFoldDB" id="A0A7W8ZY32"/>
<name>A0A7W8ZY32_9MICO</name>
<dbReference type="Gene3D" id="3.40.50.150">
    <property type="entry name" value="Vaccinia Virus protein VP39"/>
    <property type="match status" value="1"/>
</dbReference>
<accession>A0A7W8ZY32</accession>
<dbReference type="InterPro" id="IPR013217">
    <property type="entry name" value="Methyltransf_12"/>
</dbReference>
<sequence>MKSAQAADMSARVAALFNRVADTYDAVGVPWFGPIAERLVAELEPRPGERALDLGTGRGAALWPLAAAVGPTGHVTAIDLAEQMIAATHVDAAALGLDTVTLLVADASNPGLAQEFDLAVALLVLFFLPDPASALRAWRGLLVPGCRLGVSTFGPRDAAWESVDAVFTPYLPKQLLDARTSGTRGPFATDAGVEGLLTNAGFAHTRTTHISQPAHFDDVDQWHRWSMSHGQRSHWLAVPEPARADVLALAAERLEAARDPLGGFTLTQRVRFTVGTRPALSRHSSERRALV</sequence>
<organism evidence="2 3">
    <name type="scientific">Cryobacterium roopkundense</name>
    <dbReference type="NCBI Taxonomy" id="1001240"/>
    <lineage>
        <taxon>Bacteria</taxon>
        <taxon>Bacillati</taxon>
        <taxon>Actinomycetota</taxon>
        <taxon>Actinomycetes</taxon>
        <taxon>Micrococcales</taxon>
        <taxon>Microbacteriaceae</taxon>
        <taxon>Cryobacterium</taxon>
    </lineage>
</organism>
<evidence type="ECO:0000259" key="1">
    <source>
        <dbReference type="Pfam" id="PF08242"/>
    </source>
</evidence>
<evidence type="ECO:0000313" key="3">
    <source>
        <dbReference type="Proteomes" id="UP000561726"/>
    </source>
</evidence>
<dbReference type="EMBL" id="JACHBQ010000001">
    <property type="protein sequence ID" value="MBB5642271.1"/>
    <property type="molecule type" value="Genomic_DNA"/>
</dbReference>
<dbReference type="GO" id="GO:0032259">
    <property type="term" value="P:methylation"/>
    <property type="evidence" value="ECO:0007669"/>
    <property type="project" value="UniProtKB-KW"/>
</dbReference>
<dbReference type="GO" id="GO:0008168">
    <property type="term" value="F:methyltransferase activity"/>
    <property type="evidence" value="ECO:0007669"/>
    <property type="project" value="UniProtKB-KW"/>
</dbReference>
<dbReference type="PANTHER" id="PTHR43861:SF1">
    <property type="entry name" value="TRANS-ACONITATE 2-METHYLTRANSFERASE"/>
    <property type="match status" value="1"/>
</dbReference>
<keyword evidence="2" id="KW-0830">Ubiquinone</keyword>
<keyword evidence="2" id="KW-0489">Methyltransferase</keyword>
<proteinExistence type="predicted"/>
<dbReference type="Pfam" id="PF08242">
    <property type="entry name" value="Methyltransf_12"/>
    <property type="match status" value="1"/>
</dbReference>
<dbReference type="RefSeq" id="WP_084141804.1">
    <property type="nucleotide sequence ID" value="NZ_JACHBQ010000001.1"/>
</dbReference>
<dbReference type="SUPFAM" id="SSF53335">
    <property type="entry name" value="S-adenosyl-L-methionine-dependent methyltransferases"/>
    <property type="match status" value="1"/>
</dbReference>
<feature type="domain" description="Methyltransferase type 12" evidence="1">
    <location>
        <begin position="52"/>
        <end position="148"/>
    </location>
</feature>
<comment type="caution">
    <text evidence="2">The sequence shown here is derived from an EMBL/GenBank/DDBJ whole genome shotgun (WGS) entry which is preliminary data.</text>
</comment>
<evidence type="ECO:0000313" key="2">
    <source>
        <dbReference type="EMBL" id="MBB5642271.1"/>
    </source>
</evidence>
<reference evidence="2 3" key="1">
    <citation type="submission" date="2020-08" db="EMBL/GenBank/DDBJ databases">
        <title>Sequencing the genomes of 1000 actinobacteria strains.</title>
        <authorList>
            <person name="Klenk H.-P."/>
        </authorList>
    </citation>
    <scope>NUCLEOTIDE SEQUENCE [LARGE SCALE GENOMIC DNA]</scope>
    <source>
        <strain evidence="2 3">DSM 21065</strain>
    </source>
</reference>